<evidence type="ECO:0000313" key="3">
    <source>
        <dbReference type="Proteomes" id="UP001138921"/>
    </source>
</evidence>
<proteinExistence type="predicted"/>
<dbReference type="SUPFAM" id="SSF56601">
    <property type="entry name" value="beta-lactamase/transpeptidase-like"/>
    <property type="match status" value="1"/>
</dbReference>
<sequence>MSPVYLPSLSERHFRRIETTRRPCKFILAVFGVASLAAFGIPAHAADYQPVHCAVHAAYVGSPLHAPVDITATPPVPNKELPAETTRRLDVTYERIQAFTAASAITAAVAIPGKGLWQQTSAPTDAPRLFWASAGKTFTAVVILQLAEEGKLSLDDPVSLWVPDVPNGDVATVRDLLAHTSGLFSANEDLKAHADPRYRDPAANLAIARRHGAMFCPGGRWRYSNTGYDLLGEIVRKVDHRSIDAAITTRIIAPLGLTSMRALVPGGGAVGVAPLTAVHEKPIDPSWAGAAGPIVSDAADMTRFWAALLGGRLLSDGTVRAMARKLYPMFDPGTYYGLGIMVFDVTDDSRSIRWIGHAGGTPGASAVVAYSPSDNAIVAVALTGDGASVPAANLLLKALGPPK</sequence>
<dbReference type="EMBL" id="JAFLWW010000002">
    <property type="protein sequence ID" value="MBT1155531.1"/>
    <property type="molecule type" value="Genomic_DNA"/>
</dbReference>
<comment type="caution">
    <text evidence="2">The sequence shown here is derived from an EMBL/GenBank/DDBJ whole genome shotgun (WGS) entry which is preliminary data.</text>
</comment>
<protein>
    <submittedName>
        <fullName evidence="2">Beta-lactamase family protein</fullName>
    </submittedName>
</protein>
<gene>
    <name evidence="2" type="ORF">J1C56_07985</name>
</gene>
<feature type="domain" description="Beta-lactamase-related" evidence="1">
    <location>
        <begin position="123"/>
        <end position="392"/>
    </location>
</feature>
<evidence type="ECO:0000259" key="1">
    <source>
        <dbReference type="Pfam" id="PF00144"/>
    </source>
</evidence>
<name>A0A9X1A9G8_9HYPH</name>
<reference evidence="2" key="2">
    <citation type="submission" date="2021-03" db="EMBL/GenBank/DDBJ databases">
        <authorList>
            <person name="Artuso I."/>
            <person name="Turrini P."/>
            <person name="Pirolo M."/>
            <person name="Lugli G.A."/>
            <person name="Ventura M."/>
            <person name="Visca P."/>
        </authorList>
    </citation>
    <scope>NUCLEOTIDE SEQUENCE</scope>
    <source>
        <strain evidence="2">LMG 26462</strain>
    </source>
</reference>
<dbReference type="InterPro" id="IPR001466">
    <property type="entry name" value="Beta-lactam-related"/>
</dbReference>
<dbReference type="InterPro" id="IPR012338">
    <property type="entry name" value="Beta-lactam/transpept-like"/>
</dbReference>
<evidence type="ECO:0000313" key="2">
    <source>
        <dbReference type="EMBL" id="MBT1155531.1"/>
    </source>
</evidence>
<dbReference type="PANTHER" id="PTHR46825">
    <property type="entry name" value="D-ALANYL-D-ALANINE-CARBOXYPEPTIDASE/ENDOPEPTIDASE AMPH"/>
    <property type="match status" value="1"/>
</dbReference>
<accession>A0A9X1A9G8</accession>
<keyword evidence="3" id="KW-1185">Reference proteome</keyword>
<organism evidence="2 3">
    <name type="scientific">Aminobacter anthyllidis</name>
    <dbReference type="NCBI Taxonomy" id="1035067"/>
    <lineage>
        <taxon>Bacteria</taxon>
        <taxon>Pseudomonadati</taxon>
        <taxon>Pseudomonadota</taxon>
        <taxon>Alphaproteobacteria</taxon>
        <taxon>Hyphomicrobiales</taxon>
        <taxon>Phyllobacteriaceae</taxon>
        <taxon>Aminobacter</taxon>
    </lineage>
</organism>
<dbReference type="Gene3D" id="3.40.710.10">
    <property type="entry name" value="DD-peptidase/beta-lactamase superfamily"/>
    <property type="match status" value="1"/>
</dbReference>
<dbReference type="Proteomes" id="UP001138921">
    <property type="component" value="Unassembled WGS sequence"/>
</dbReference>
<dbReference type="PANTHER" id="PTHR46825:SF7">
    <property type="entry name" value="D-ALANYL-D-ALANINE CARBOXYPEPTIDASE"/>
    <property type="match status" value="1"/>
</dbReference>
<reference evidence="2" key="1">
    <citation type="journal article" date="2021" name="Microorganisms">
        <title>Phylogenomic Reconstruction and Metabolic Potential of the Genus Aminobacter.</title>
        <authorList>
            <person name="Artuso I."/>
            <person name="Turrini P."/>
            <person name="Pirolo M."/>
            <person name="Lugli G.A."/>
            <person name="Ventura M."/>
            <person name="Visca P."/>
        </authorList>
    </citation>
    <scope>NUCLEOTIDE SEQUENCE</scope>
    <source>
        <strain evidence="2">LMG 26462</strain>
    </source>
</reference>
<dbReference type="RefSeq" id="WP_214387691.1">
    <property type="nucleotide sequence ID" value="NZ_JAFLWW010000002.1"/>
</dbReference>
<dbReference type="AlphaFoldDB" id="A0A9X1A9G8"/>
<dbReference type="InterPro" id="IPR050491">
    <property type="entry name" value="AmpC-like"/>
</dbReference>
<dbReference type="Pfam" id="PF00144">
    <property type="entry name" value="Beta-lactamase"/>
    <property type="match status" value="1"/>
</dbReference>